<sequence>MRTLSAFLLGTVLVSIATSQTLDNCPAGLPRDRFLQVHGDFCFQFVLNRLRTHTLAKADCESHGGTLALVKTPDIQAYLYKELVITYNLHLSKIWIGLNDIDNENIYKWEDGTPLNFTAWDSGEGPNSGSFYHATHHNENDCVVIDLEYDSKWAEFPCDESSSFLFFTDREEHYYICQYKFSASVATSTTQSSQTTAAPETAPPAATTAAA</sequence>
<dbReference type="SMART" id="SM00034">
    <property type="entry name" value="CLECT"/>
    <property type="match status" value="1"/>
</dbReference>
<evidence type="ECO:0000313" key="5">
    <source>
        <dbReference type="Proteomes" id="UP001497497"/>
    </source>
</evidence>
<dbReference type="InterPro" id="IPR016186">
    <property type="entry name" value="C-type_lectin-like/link_sf"/>
</dbReference>
<name>A0AAV2H4E0_LYMST</name>
<dbReference type="InterPro" id="IPR016187">
    <property type="entry name" value="CTDL_fold"/>
</dbReference>
<gene>
    <name evidence="4" type="ORF">GSLYS_00001281001</name>
</gene>
<dbReference type="SUPFAM" id="SSF56436">
    <property type="entry name" value="C-type lectin-like"/>
    <property type="match status" value="1"/>
</dbReference>
<dbReference type="PANTHER" id="PTHR22801">
    <property type="entry name" value="LITHOSTATHINE"/>
    <property type="match status" value="1"/>
</dbReference>
<evidence type="ECO:0000259" key="3">
    <source>
        <dbReference type="PROSITE" id="PS50041"/>
    </source>
</evidence>
<feature type="signal peptide" evidence="2">
    <location>
        <begin position="1"/>
        <end position="19"/>
    </location>
</feature>
<accession>A0AAV2H4E0</accession>
<feature type="chain" id="PRO_5043976819" description="C-type lectin domain-containing protein" evidence="2">
    <location>
        <begin position="20"/>
        <end position="211"/>
    </location>
</feature>
<dbReference type="PANTHER" id="PTHR22801:SF63">
    <property type="entry name" value="C-TYPE LECTIN DOMAIN-CONTAINING PROTEIN"/>
    <property type="match status" value="1"/>
</dbReference>
<evidence type="ECO:0000256" key="2">
    <source>
        <dbReference type="SAM" id="SignalP"/>
    </source>
</evidence>
<dbReference type="AlphaFoldDB" id="A0AAV2H4E0"/>
<evidence type="ECO:0000313" key="4">
    <source>
        <dbReference type="EMBL" id="CAL1527104.1"/>
    </source>
</evidence>
<dbReference type="InterPro" id="IPR050801">
    <property type="entry name" value="Ca-Dep_Lectins_ImmuneDev"/>
</dbReference>
<feature type="region of interest" description="Disordered" evidence="1">
    <location>
        <begin position="191"/>
        <end position="211"/>
    </location>
</feature>
<dbReference type="PROSITE" id="PS50041">
    <property type="entry name" value="C_TYPE_LECTIN_2"/>
    <property type="match status" value="1"/>
</dbReference>
<dbReference type="Proteomes" id="UP001497497">
    <property type="component" value="Unassembled WGS sequence"/>
</dbReference>
<comment type="caution">
    <text evidence="4">The sequence shown here is derived from an EMBL/GenBank/DDBJ whole genome shotgun (WGS) entry which is preliminary data.</text>
</comment>
<proteinExistence type="predicted"/>
<feature type="domain" description="C-type lectin" evidence="3">
    <location>
        <begin position="38"/>
        <end position="165"/>
    </location>
</feature>
<dbReference type="Pfam" id="PF00059">
    <property type="entry name" value="Lectin_C"/>
    <property type="match status" value="1"/>
</dbReference>
<reference evidence="4 5" key="1">
    <citation type="submission" date="2024-04" db="EMBL/GenBank/DDBJ databases">
        <authorList>
            <consortium name="Genoscope - CEA"/>
            <person name="William W."/>
        </authorList>
    </citation>
    <scope>NUCLEOTIDE SEQUENCE [LARGE SCALE GENOMIC DNA]</scope>
</reference>
<dbReference type="EMBL" id="CAXITT010000012">
    <property type="protein sequence ID" value="CAL1527104.1"/>
    <property type="molecule type" value="Genomic_DNA"/>
</dbReference>
<keyword evidence="5" id="KW-1185">Reference proteome</keyword>
<dbReference type="CDD" id="cd00037">
    <property type="entry name" value="CLECT"/>
    <property type="match status" value="1"/>
</dbReference>
<organism evidence="4 5">
    <name type="scientific">Lymnaea stagnalis</name>
    <name type="common">Great pond snail</name>
    <name type="synonym">Helix stagnalis</name>
    <dbReference type="NCBI Taxonomy" id="6523"/>
    <lineage>
        <taxon>Eukaryota</taxon>
        <taxon>Metazoa</taxon>
        <taxon>Spiralia</taxon>
        <taxon>Lophotrochozoa</taxon>
        <taxon>Mollusca</taxon>
        <taxon>Gastropoda</taxon>
        <taxon>Heterobranchia</taxon>
        <taxon>Euthyneura</taxon>
        <taxon>Panpulmonata</taxon>
        <taxon>Hygrophila</taxon>
        <taxon>Lymnaeoidea</taxon>
        <taxon>Lymnaeidae</taxon>
        <taxon>Lymnaea</taxon>
    </lineage>
</organism>
<dbReference type="Gene3D" id="3.10.100.10">
    <property type="entry name" value="Mannose-Binding Protein A, subunit A"/>
    <property type="match status" value="1"/>
</dbReference>
<evidence type="ECO:0000256" key="1">
    <source>
        <dbReference type="SAM" id="MobiDB-lite"/>
    </source>
</evidence>
<protein>
    <recommendedName>
        <fullName evidence="3">C-type lectin domain-containing protein</fullName>
    </recommendedName>
</protein>
<dbReference type="InterPro" id="IPR001304">
    <property type="entry name" value="C-type_lectin-like"/>
</dbReference>
<keyword evidence="2" id="KW-0732">Signal</keyword>